<evidence type="ECO:0000313" key="2">
    <source>
        <dbReference type="EMBL" id="ATO91010.1"/>
    </source>
</evidence>
<organism evidence="2">
    <name type="scientific">Puccinia striiformis totivirus 3</name>
    <dbReference type="NCBI Taxonomy" id="2045191"/>
    <lineage>
        <taxon>Viruses</taxon>
        <taxon>Riboviria</taxon>
        <taxon>Orthornavirae</taxon>
        <taxon>Duplornaviricota</taxon>
        <taxon>Chrymotiviricetes</taxon>
        <taxon>Ghabrivirales</taxon>
        <taxon>Totiviridae</taxon>
    </lineage>
</organism>
<proteinExistence type="predicted"/>
<feature type="compositionally biased region" description="Basic and acidic residues" evidence="1">
    <location>
        <begin position="789"/>
        <end position="804"/>
    </location>
</feature>
<name>A0A2D1PCW0_9VIRU</name>
<protein>
    <submittedName>
        <fullName evidence="2">Putative capsid protein</fullName>
    </submittedName>
</protein>
<dbReference type="Gene3D" id="3.90.1840.10">
    <property type="entry name" value="Major capsid protein"/>
    <property type="match status" value="2"/>
</dbReference>
<accession>A0A2D1PCW0</accession>
<dbReference type="InterPro" id="IPR036332">
    <property type="entry name" value="Major_coat_LA-virus_sf"/>
</dbReference>
<feature type="region of interest" description="Disordered" evidence="1">
    <location>
        <begin position="785"/>
        <end position="817"/>
    </location>
</feature>
<reference evidence="2" key="1">
    <citation type="submission" date="2016-11" db="EMBL/GenBank/DDBJ databases">
        <title>Molecular characterization of novel totivirus-like double-stranded RNAs from Puccinia striiformis f. sp. tritici, the causal agent of wheat stripe rust.</title>
        <authorList>
            <person name="Zheng L."/>
        </authorList>
    </citation>
    <scope>NUCLEOTIDE SEQUENCE</scope>
    <source>
        <strain evidence="2">CYR32</strain>
    </source>
</reference>
<sequence>MQFFKQFLNKASAPTTITDGMVWFKTDLKLNLIAVGDKVNIDRDVQQKKTLHTESEQKQLPEVLSTADSDKLFAEYRMRNATPCVSKGTIYGIASEWDLMVYSHSYYGMNKAVLDSNGSPNPAAVIKHLREINTSIDLKEPRLNKLFNYAVAEDFYDNATSLLVTLLVKYYTLEFDSRQNVSDHTKVLSREQVTAITTAPVDQQASKFANALRTGLDGVGVGAHEVALETKVPELRQWLADSQDNEYRLKLKVWSMYGYDDGHSTSGSHFGDHFGFVNGKFMRPYKFDWLQHNAEHIHPEKPGLADSDALIEALGAWKGHLNLTNMTEDEVMIIDWALKGNKRRTPFLIDQDIDLGVRGETIRAVYTGRLGGMNKKITAKMIMSIYNKMVKSHRWYEESLAAKNLLKYWVCQPATETVESHWWTYVPRKMVLPALGLKRAIFQCFLDGEAVSLTATALDDYKDATSTMHSDMLAPSMLSNTAWYWGEFMARNNAMDVYDLHRRLLQDDDTSIRADLRADAMMSAILGTGVRKALFPGTCTYIPFGLSNHFGIHVRFGTVNLTEVREYGYENNRNHLIVHKLVAPSGVAMITGLPGTLQNSTPYGTVFSTNPMVKKYDNGNWRDAMNVNDVWAHGTVARWNGYDLEYNHPKHNGRHTIYAANDVKVAMPPVPPTEDSNPESYLLRGVFTRKYGFGSSFQWVMDRCLTFRWARTQTYMLDSPEWRSPPAYVHDIPALLGIRMTSSPLSASEYVNAMICKFEPQTGGFHIDWAQVGVVLPQTRGPSELLDQEALKAGRDVERPDPPERVNQPPEVVNPPT</sequence>
<evidence type="ECO:0000256" key="1">
    <source>
        <dbReference type="SAM" id="MobiDB-lite"/>
    </source>
</evidence>
<dbReference type="SUPFAM" id="SSF82856">
    <property type="entry name" value="L-A virus major coat protein"/>
    <property type="match status" value="1"/>
</dbReference>
<gene>
    <name evidence="2" type="primary">CP</name>
</gene>
<dbReference type="EMBL" id="KY207363">
    <property type="protein sequence ID" value="ATO91010.1"/>
    <property type="molecule type" value="Genomic_RNA"/>
</dbReference>